<dbReference type="InterPro" id="IPR026444">
    <property type="entry name" value="Secre_tail"/>
</dbReference>
<reference key="2">
    <citation type="submission" date="2011-04" db="EMBL/GenBank/DDBJ databases">
        <title>Complete sequence of chromosome of Haliscomenobacter hydrossis DSM 1100.</title>
        <authorList>
            <consortium name="US DOE Joint Genome Institute (JGI-PGF)"/>
            <person name="Lucas S."/>
            <person name="Han J."/>
            <person name="Lapidus A."/>
            <person name="Bruce D."/>
            <person name="Goodwin L."/>
            <person name="Pitluck S."/>
            <person name="Peters L."/>
            <person name="Kyrpides N."/>
            <person name="Mavromatis K."/>
            <person name="Ivanova N."/>
            <person name="Ovchinnikova G."/>
            <person name="Pagani I."/>
            <person name="Daligault H."/>
            <person name="Detter J.C."/>
            <person name="Han C."/>
            <person name="Land M."/>
            <person name="Hauser L."/>
            <person name="Markowitz V."/>
            <person name="Cheng J.-F."/>
            <person name="Hugenholtz P."/>
            <person name="Woyke T."/>
            <person name="Wu D."/>
            <person name="Verbarg S."/>
            <person name="Frueling A."/>
            <person name="Brambilla E."/>
            <person name="Klenk H.-P."/>
            <person name="Eisen J.A."/>
        </authorList>
    </citation>
    <scope>NUCLEOTIDE SEQUENCE</scope>
    <source>
        <strain>DSM 1100</strain>
    </source>
</reference>
<dbReference type="Gene3D" id="2.60.40.10">
    <property type="entry name" value="Immunoglobulins"/>
    <property type="match status" value="2"/>
</dbReference>
<sequence>MKNNSRTFLFIITVFFTSFSLYTRLFAQCTTCYEQKLGSTPRGASIELCENFETYNLGTLPNNVQWKTWAFNSDRPTVQTANNVKSLGMANSGTFDPNVLLLLGNRDSGRYRLSWEMFVTKNKRAYYNLQHNQNGGTNPNWAYHVSFETSGKGYLRIGDQATSIKQDSFNYINGGWNRIMQIVDIDKNRAELWINDEHVSSWDFNRGTTVQKVLGAVNFYADQNCNYAVDNICLWKASSNCPVIFLEDPVCNKSGETFFNSSLAGCQLYTSREYSKGNCALVCDYGGAFIEMDADPIKGRLGETPLPPALVNEICVRDFFGNKNPDQLFGEIFVLNAYGGAHFATLWSTNQGKSKAFIFSCGCVDKICSQYCQTPKLDGTSEQTNEKATIYTLPPEKDFYYIVLLSDQPADFTIRLSACYPPITIMIPKSLSTEVLLEEEGCGPCETNTPVVLSCGALISGNLMGTGNNFERSDERTYTNCLRSTREYRGEDQVHKFTLSAPSRISLTLNGASPLGMFLYNQQCGINCIASAENSNSGGSASIGPLELESGDYYVIVDKDLTFGTGENTYTLSLSCEDDQNPDFQFDEKACPTVTTNPHEVRIRALNGLMLSNLSLTLRDKINFIYDKGQQNYVLENGKFWDGRELVFNFYADLAGDGVKCGYAPQDTFNIRIVKNEVNYQAKPILSGTSTNQFTPGTSSIISGFDIVGKPTNLRISPNYKEMDPTVSSFKAAVQANVNWQVLGLSSWLQVVRGNGDRDDELTINIMSANPSTKPRLDTVVILGENKELRRLTVLQRGCTAASVELGENFTVCQGERVTLTATGTGNYDWGNGSKGSTFSFTANVLGPTTYVVKSSVTGCTANDQITVNVTPNPTVSLGENQSVCFGKPLTVKALASGGSPPLFYQWSTGDGSSTAILPTTLSGKYTITVTDVNSCKGSDDIQITVIPAPNANAGLDQSICAGNTALLRANGGSSYKWSNDATTSEITVTPTNSQTFTVTVTQDGCEATDQVNVTVNPNPVANAGADQRICAGSSAILRASGGSSFMWSNNATTSEITVTPAASQSFTVTVTQDGCEATDQVNVTLKPKPVADAGLDQSICAGSSAILRASGGSSFKWSNNATTSEITVTPAASQSFSVTVTQDGCEATDQVNVNVKTLPVANAGLDQSICAGSSAILRASGGSSFKWSDNATTSEISVSPGTTQSFSVTVTEDGCEATDQVNITVKPKPIASAGVDQSICAGSSAILRASGGSSFKWSNNATTSEITVSPASTQSFSVTVTQDGCEATDQVNVTVKTLPVANAGVDQSICAGGSAILRASGGSSFKWSNNATSSEILVSPVSTQSFAVTVTQDGCEATDQVNVTVKPKPIANAGLDQSICVGSSAILRASGGSSFKWSNNATTSEITVSPVSTQSFSVTVTQDGCEATDQVNISVKPKPVANAGLDQSICAGSSAILRASGGSSFKWSNNATTSEISVTPTATQSFTVTVTQDGCEATDQVNISVKPKPIANAGLDQSICAGSSAILRASGGSSFKWSNNATTSEITVSPVSTQSFAVTVTQDGCEASDQVNIKVNPNPTVVKESINPFTGPFGHIQVKVSGGTPNYKFQWFRNDTLISTEEDLIGLRSGIHKLVVSDANGCTATFGPQAVIVTNSIDITLAKNIRIFPNPTDGLLKLQFQLEENTPLEINVLDALGRRTWYQERRAFFREDLAIDLSAHAPGMYWIQFKTDSGAFYKKVIRQ</sequence>
<dbReference type="HOGENOM" id="CLU_239579_0_0_10"/>
<dbReference type="NCBIfam" id="TIGR04183">
    <property type="entry name" value="Por_Secre_tail"/>
    <property type="match status" value="1"/>
</dbReference>
<dbReference type="EMBL" id="CP002691">
    <property type="protein sequence ID" value="AEE53636.1"/>
    <property type="molecule type" value="Genomic_DNA"/>
</dbReference>
<dbReference type="InterPro" id="IPR022409">
    <property type="entry name" value="PKD/Chitinase_dom"/>
</dbReference>
<gene>
    <name evidence="2" type="ordered locus">Halhy_5813</name>
</gene>
<protein>
    <submittedName>
        <fullName evidence="2">Peptidase domain protein</fullName>
    </submittedName>
</protein>
<feature type="domain" description="PKD/Chitinase" evidence="1">
    <location>
        <begin position="1161"/>
        <end position="1229"/>
    </location>
</feature>
<dbReference type="InterPro" id="IPR024361">
    <property type="entry name" value="BACON"/>
</dbReference>
<dbReference type="SUPFAM" id="SSF49299">
    <property type="entry name" value="PKD domain"/>
    <property type="match status" value="1"/>
</dbReference>
<dbReference type="InterPro" id="IPR035986">
    <property type="entry name" value="PKD_dom_sf"/>
</dbReference>
<feature type="domain" description="PKD/Chitinase" evidence="1">
    <location>
        <begin position="1091"/>
        <end position="1159"/>
    </location>
</feature>
<dbReference type="CDD" id="cd14948">
    <property type="entry name" value="BACON"/>
    <property type="match status" value="1"/>
</dbReference>
<feature type="domain" description="PKD/Chitinase" evidence="1">
    <location>
        <begin position="877"/>
        <end position="949"/>
    </location>
</feature>
<dbReference type="Pfam" id="PF18962">
    <property type="entry name" value="Por_Secre_tail"/>
    <property type="match status" value="1"/>
</dbReference>
<dbReference type="STRING" id="760192.Halhy_5813"/>
<dbReference type="eggNOG" id="COG0265">
    <property type="taxonomic scope" value="Bacteria"/>
</dbReference>
<name>F4KY11_HALH1</name>
<evidence type="ECO:0000259" key="1">
    <source>
        <dbReference type="SMART" id="SM00089"/>
    </source>
</evidence>
<dbReference type="InterPro" id="IPR013783">
    <property type="entry name" value="Ig-like_fold"/>
</dbReference>
<dbReference type="KEGG" id="hhy:Halhy_5813"/>
<feature type="domain" description="PKD/Chitinase" evidence="1">
    <location>
        <begin position="1233"/>
        <end position="1299"/>
    </location>
</feature>
<dbReference type="Gene3D" id="2.60.120.380">
    <property type="match status" value="1"/>
</dbReference>
<dbReference type="eggNOG" id="COG3291">
    <property type="taxonomic scope" value="Bacteria"/>
</dbReference>
<feature type="domain" description="PKD/Chitinase" evidence="1">
    <location>
        <begin position="951"/>
        <end position="1019"/>
    </location>
</feature>
<organism evidence="2 3">
    <name type="scientific">Haliscomenobacter hydrossis (strain ATCC 27775 / DSM 1100 / LMG 10767 / O)</name>
    <dbReference type="NCBI Taxonomy" id="760192"/>
    <lineage>
        <taxon>Bacteria</taxon>
        <taxon>Pseudomonadati</taxon>
        <taxon>Bacteroidota</taxon>
        <taxon>Saprospiria</taxon>
        <taxon>Saprospirales</taxon>
        <taxon>Haliscomenobacteraceae</taxon>
        <taxon>Haliscomenobacter</taxon>
    </lineage>
</organism>
<dbReference type="RefSeq" id="WP_013768165.1">
    <property type="nucleotide sequence ID" value="NC_015510.1"/>
</dbReference>
<dbReference type="OrthoDB" id="9765926at2"/>
<feature type="domain" description="PKD/Chitinase" evidence="1">
    <location>
        <begin position="1431"/>
        <end position="1509"/>
    </location>
</feature>
<dbReference type="Proteomes" id="UP000008461">
    <property type="component" value="Chromosome"/>
</dbReference>
<accession>F4KY11</accession>
<evidence type="ECO:0000313" key="3">
    <source>
        <dbReference type="Proteomes" id="UP000008461"/>
    </source>
</evidence>
<reference evidence="2 3" key="1">
    <citation type="journal article" date="2011" name="Stand. Genomic Sci.">
        <title>Complete genome sequence of Haliscomenobacter hydrossis type strain (O).</title>
        <authorList>
            <consortium name="US DOE Joint Genome Institute (JGI-PGF)"/>
            <person name="Daligault H."/>
            <person name="Lapidus A."/>
            <person name="Zeytun A."/>
            <person name="Nolan M."/>
            <person name="Lucas S."/>
            <person name="Del Rio T.G."/>
            <person name="Tice H."/>
            <person name="Cheng J.F."/>
            <person name="Tapia R."/>
            <person name="Han C."/>
            <person name="Goodwin L."/>
            <person name="Pitluck S."/>
            <person name="Liolios K."/>
            <person name="Pagani I."/>
            <person name="Ivanova N."/>
            <person name="Huntemann M."/>
            <person name="Mavromatis K."/>
            <person name="Mikhailova N."/>
            <person name="Pati A."/>
            <person name="Chen A."/>
            <person name="Palaniappan K."/>
            <person name="Land M."/>
            <person name="Hauser L."/>
            <person name="Brambilla E.M."/>
            <person name="Rohde M."/>
            <person name="Verbarg S."/>
            <person name="Goker M."/>
            <person name="Bristow J."/>
            <person name="Eisen J.A."/>
            <person name="Markowitz V."/>
            <person name="Hugenholtz P."/>
            <person name="Kyrpides N.C."/>
            <person name="Klenk H.P."/>
            <person name="Woyke T."/>
        </authorList>
    </citation>
    <scope>NUCLEOTIDE SEQUENCE [LARGE SCALE GENOMIC DNA]</scope>
    <source>
        <strain evidence="3">ATCC 27775 / DSM 1100 / LMG 10767 / O</strain>
    </source>
</reference>
<dbReference type="SMART" id="SM00089">
    <property type="entry name" value="PKD"/>
    <property type="match status" value="6"/>
</dbReference>
<proteinExistence type="predicted"/>
<keyword evidence="3" id="KW-1185">Reference proteome</keyword>
<evidence type="ECO:0000313" key="2">
    <source>
        <dbReference type="EMBL" id="AEE53636.1"/>
    </source>
</evidence>